<evidence type="ECO:0000313" key="2">
    <source>
        <dbReference type="EnsemblMetazoa" id="MESCA000261-PA"/>
    </source>
</evidence>
<feature type="compositionally biased region" description="Polar residues" evidence="1">
    <location>
        <begin position="125"/>
        <end position="141"/>
    </location>
</feature>
<feature type="region of interest" description="Disordered" evidence="1">
    <location>
        <begin position="42"/>
        <end position="163"/>
    </location>
</feature>
<dbReference type="AlphaFoldDB" id="T1GAK3"/>
<feature type="compositionally biased region" description="Low complexity" evidence="1">
    <location>
        <begin position="103"/>
        <end position="115"/>
    </location>
</feature>
<protein>
    <submittedName>
        <fullName evidence="2">Uncharacterized protein</fullName>
    </submittedName>
</protein>
<evidence type="ECO:0000313" key="3">
    <source>
        <dbReference type="Proteomes" id="UP000015102"/>
    </source>
</evidence>
<dbReference type="EnsemblMetazoa" id="MESCA000261-RA">
    <property type="protein sequence ID" value="MESCA000261-PA"/>
    <property type="gene ID" value="MESCA000261"/>
</dbReference>
<feature type="compositionally biased region" description="Basic and acidic residues" evidence="1">
    <location>
        <begin position="53"/>
        <end position="77"/>
    </location>
</feature>
<dbReference type="EMBL" id="CAQQ02144579">
    <property type="status" value="NOT_ANNOTATED_CDS"/>
    <property type="molecule type" value="Genomic_DNA"/>
</dbReference>
<reference evidence="3" key="1">
    <citation type="submission" date="2013-02" db="EMBL/GenBank/DDBJ databases">
        <authorList>
            <person name="Hughes D."/>
        </authorList>
    </citation>
    <scope>NUCLEOTIDE SEQUENCE</scope>
    <source>
        <strain>Durham</strain>
        <strain evidence="3">NC isolate 2 -- Noor lab</strain>
    </source>
</reference>
<dbReference type="Proteomes" id="UP000015102">
    <property type="component" value="Unassembled WGS sequence"/>
</dbReference>
<evidence type="ECO:0000256" key="1">
    <source>
        <dbReference type="SAM" id="MobiDB-lite"/>
    </source>
</evidence>
<keyword evidence="3" id="KW-1185">Reference proteome</keyword>
<proteinExistence type="predicted"/>
<accession>T1GAK3</accession>
<organism evidence="2 3">
    <name type="scientific">Megaselia scalaris</name>
    <name type="common">Humpbacked fly</name>
    <name type="synonym">Phora scalaris</name>
    <dbReference type="NCBI Taxonomy" id="36166"/>
    <lineage>
        <taxon>Eukaryota</taxon>
        <taxon>Metazoa</taxon>
        <taxon>Ecdysozoa</taxon>
        <taxon>Arthropoda</taxon>
        <taxon>Hexapoda</taxon>
        <taxon>Insecta</taxon>
        <taxon>Pterygota</taxon>
        <taxon>Neoptera</taxon>
        <taxon>Endopterygota</taxon>
        <taxon>Diptera</taxon>
        <taxon>Brachycera</taxon>
        <taxon>Muscomorpha</taxon>
        <taxon>Platypezoidea</taxon>
        <taxon>Phoridae</taxon>
        <taxon>Megaseliini</taxon>
        <taxon>Megaselia</taxon>
    </lineage>
</organism>
<reference evidence="2" key="2">
    <citation type="submission" date="2015-06" db="UniProtKB">
        <authorList>
            <consortium name="EnsemblMetazoa"/>
        </authorList>
    </citation>
    <scope>IDENTIFICATION</scope>
</reference>
<sequence length="163" mass="17937">WISGTNCPVPKISLDPAKRELGDAAIIILRGNLTEMVKNMENKKCPTSVHHKNGIEHKDKPKEKPKEKVKEAPKEPEPIIPAKYKVDSEKDSNLSIDEEDNENSAGSSGSNANDNMIIEPPTPMPRTSRNNSLADQSSSSDAEAPKPRPRTKTPAYKVPLFNT</sequence>
<dbReference type="HOGENOM" id="CLU_1631253_0_0_1"/>
<name>T1GAK3_MEGSC</name>